<name>A0A0C9Y9D4_9AGAR</name>
<dbReference type="Proteomes" id="UP000054477">
    <property type="component" value="Unassembled WGS sequence"/>
</dbReference>
<dbReference type="STRING" id="1095629.A0A0C9Y9D4"/>
<gene>
    <name evidence="2" type="ORF">K443DRAFT_130640</name>
</gene>
<dbReference type="OrthoDB" id="3183767at2759"/>
<dbReference type="EMBL" id="KN838567">
    <property type="protein sequence ID" value="KIK04638.1"/>
    <property type="molecule type" value="Genomic_DNA"/>
</dbReference>
<dbReference type="HOGENOM" id="CLU_927700_0_0_1"/>
<accession>A0A0C9Y9D4</accession>
<feature type="compositionally biased region" description="Acidic residues" evidence="1">
    <location>
        <begin position="265"/>
        <end position="287"/>
    </location>
</feature>
<reference evidence="3" key="2">
    <citation type="submission" date="2015-01" db="EMBL/GenBank/DDBJ databases">
        <title>Evolutionary Origins and Diversification of the Mycorrhizal Mutualists.</title>
        <authorList>
            <consortium name="DOE Joint Genome Institute"/>
            <consortium name="Mycorrhizal Genomics Consortium"/>
            <person name="Kohler A."/>
            <person name="Kuo A."/>
            <person name="Nagy L.G."/>
            <person name="Floudas D."/>
            <person name="Copeland A."/>
            <person name="Barry K.W."/>
            <person name="Cichocki N."/>
            <person name="Veneault-Fourrey C."/>
            <person name="LaButti K."/>
            <person name="Lindquist E.A."/>
            <person name="Lipzen A."/>
            <person name="Lundell T."/>
            <person name="Morin E."/>
            <person name="Murat C."/>
            <person name="Riley R."/>
            <person name="Ohm R."/>
            <person name="Sun H."/>
            <person name="Tunlid A."/>
            <person name="Henrissat B."/>
            <person name="Grigoriev I.V."/>
            <person name="Hibbett D.S."/>
            <person name="Martin F."/>
        </authorList>
    </citation>
    <scope>NUCLEOTIDE SEQUENCE [LARGE SCALE GENOMIC DNA]</scope>
    <source>
        <strain evidence="3">LaAM-08-1</strain>
    </source>
</reference>
<keyword evidence="3" id="KW-1185">Reference proteome</keyword>
<evidence type="ECO:0000256" key="1">
    <source>
        <dbReference type="SAM" id="MobiDB-lite"/>
    </source>
</evidence>
<evidence type="ECO:0000313" key="3">
    <source>
        <dbReference type="Proteomes" id="UP000054477"/>
    </source>
</evidence>
<dbReference type="AlphaFoldDB" id="A0A0C9Y9D4"/>
<feature type="compositionally biased region" description="Acidic residues" evidence="1">
    <location>
        <begin position="215"/>
        <end position="236"/>
    </location>
</feature>
<protein>
    <submittedName>
        <fullName evidence="2">Uncharacterized protein</fullName>
    </submittedName>
</protein>
<feature type="compositionally biased region" description="Low complexity" evidence="1">
    <location>
        <begin position="253"/>
        <end position="264"/>
    </location>
</feature>
<sequence>MYLRYYITVPLTISQHKLYVTTFIILLSYSLSSKGELEHRWVKHFYMRTNKMFGFKSQITNQGHRECFLRNARFPITIDNNPLQNIAPNKHYQISESTRSFKCIPRFVSDNAGDPALCHCDIMVLADEEPGTDAHPYWYAHVIGIFHVNIGFFNGSEDCVFGFLDPNEVIRAAHLMPAFLQGFADHGMMMQYLGGGIGHKATHDSVPPTPAQDLAVEDDEQPGENDNRAEDEDMDGVEATVDIGSGEDDSESGKGSSCGGVEADYGYEDEEDSEVDEEMDGETEEVDEFSKDESDSFADL</sequence>
<feature type="region of interest" description="Disordered" evidence="1">
    <location>
        <begin position="201"/>
        <end position="300"/>
    </location>
</feature>
<organism evidence="2 3">
    <name type="scientific">Laccaria amethystina LaAM-08-1</name>
    <dbReference type="NCBI Taxonomy" id="1095629"/>
    <lineage>
        <taxon>Eukaryota</taxon>
        <taxon>Fungi</taxon>
        <taxon>Dikarya</taxon>
        <taxon>Basidiomycota</taxon>
        <taxon>Agaricomycotina</taxon>
        <taxon>Agaricomycetes</taxon>
        <taxon>Agaricomycetidae</taxon>
        <taxon>Agaricales</taxon>
        <taxon>Agaricineae</taxon>
        <taxon>Hydnangiaceae</taxon>
        <taxon>Laccaria</taxon>
    </lineage>
</organism>
<evidence type="ECO:0000313" key="2">
    <source>
        <dbReference type="EMBL" id="KIK04638.1"/>
    </source>
</evidence>
<proteinExistence type="predicted"/>
<reference evidence="2 3" key="1">
    <citation type="submission" date="2014-04" db="EMBL/GenBank/DDBJ databases">
        <authorList>
            <consortium name="DOE Joint Genome Institute"/>
            <person name="Kuo A."/>
            <person name="Kohler A."/>
            <person name="Nagy L.G."/>
            <person name="Floudas D."/>
            <person name="Copeland A."/>
            <person name="Barry K.W."/>
            <person name="Cichocki N."/>
            <person name="Veneault-Fourrey C."/>
            <person name="LaButti K."/>
            <person name="Lindquist E.A."/>
            <person name="Lipzen A."/>
            <person name="Lundell T."/>
            <person name="Morin E."/>
            <person name="Murat C."/>
            <person name="Sun H."/>
            <person name="Tunlid A."/>
            <person name="Henrissat B."/>
            <person name="Grigoriev I.V."/>
            <person name="Hibbett D.S."/>
            <person name="Martin F."/>
            <person name="Nordberg H.P."/>
            <person name="Cantor M.N."/>
            <person name="Hua S.X."/>
        </authorList>
    </citation>
    <scope>NUCLEOTIDE SEQUENCE [LARGE SCALE GENOMIC DNA]</scope>
    <source>
        <strain evidence="2 3">LaAM-08-1</strain>
    </source>
</reference>